<accession>A0ABX1ZRV5</accession>
<name>A0ABX1ZRV5_9BACL</name>
<sequence>MPYCTPQDVRDLHQLISDTDFLDEDVERYIAKAEIRINDKLRPQYKVPLVEPIPGIIQSICADMAGALICQHHFSGINYREDTPLAEVYRKRADSDLNHVLDASTLNGLPGIVEQAPNAPEMRKRIATTTPKQSPLEGHLQRFNNATHSPISRNWR</sequence>
<dbReference type="RefSeq" id="WP_171684170.1">
    <property type="nucleotide sequence ID" value="NZ_WHNZ01000030.1"/>
</dbReference>
<organism evidence="2 3">
    <name type="scientific">Paenibacillus planticolens</name>
    <dbReference type="NCBI Taxonomy" id="2654976"/>
    <lineage>
        <taxon>Bacteria</taxon>
        <taxon>Bacillati</taxon>
        <taxon>Bacillota</taxon>
        <taxon>Bacilli</taxon>
        <taxon>Bacillales</taxon>
        <taxon>Paenibacillaceae</taxon>
        <taxon>Paenibacillus</taxon>
    </lineage>
</organism>
<feature type="region of interest" description="Disordered" evidence="1">
    <location>
        <begin position="129"/>
        <end position="156"/>
    </location>
</feature>
<gene>
    <name evidence="2" type="ORF">GC097_15135</name>
</gene>
<dbReference type="Pfam" id="PF07030">
    <property type="entry name" value="Phage_Mu_Gp36"/>
    <property type="match status" value="1"/>
</dbReference>
<dbReference type="InterPro" id="IPR009752">
    <property type="entry name" value="Phage_Mu_GpJ"/>
</dbReference>
<proteinExistence type="predicted"/>
<dbReference type="Proteomes" id="UP000618579">
    <property type="component" value="Unassembled WGS sequence"/>
</dbReference>
<feature type="compositionally biased region" description="Polar residues" evidence="1">
    <location>
        <begin position="142"/>
        <end position="156"/>
    </location>
</feature>
<protein>
    <submittedName>
        <fullName evidence="2">DUF1320 domain-containing protein</fullName>
    </submittedName>
</protein>
<dbReference type="EMBL" id="WHNZ01000030">
    <property type="protein sequence ID" value="NOV01350.1"/>
    <property type="molecule type" value="Genomic_DNA"/>
</dbReference>
<evidence type="ECO:0000313" key="2">
    <source>
        <dbReference type="EMBL" id="NOV01350.1"/>
    </source>
</evidence>
<keyword evidence="3" id="KW-1185">Reference proteome</keyword>
<reference evidence="2 3" key="1">
    <citation type="submission" date="2019-10" db="EMBL/GenBank/DDBJ databases">
        <title>Description of Paenibacillus pedi sp. nov.</title>
        <authorList>
            <person name="Carlier A."/>
            <person name="Qi S."/>
        </authorList>
    </citation>
    <scope>NUCLEOTIDE SEQUENCE [LARGE SCALE GENOMIC DNA]</scope>
    <source>
        <strain evidence="2 3">LMG 31457</strain>
    </source>
</reference>
<evidence type="ECO:0000313" key="3">
    <source>
        <dbReference type="Proteomes" id="UP000618579"/>
    </source>
</evidence>
<comment type="caution">
    <text evidence="2">The sequence shown here is derived from an EMBL/GenBank/DDBJ whole genome shotgun (WGS) entry which is preliminary data.</text>
</comment>
<evidence type="ECO:0000256" key="1">
    <source>
        <dbReference type="SAM" id="MobiDB-lite"/>
    </source>
</evidence>